<protein>
    <submittedName>
        <fullName evidence="1">Uncharacterized protein</fullName>
    </submittedName>
</protein>
<evidence type="ECO:0000313" key="1">
    <source>
        <dbReference type="EMBL" id="CAF1039051.1"/>
    </source>
</evidence>
<dbReference type="Proteomes" id="UP000663852">
    <property type="component" value="Unassembled WGS sequence"/>
</dbReference>
<dbReference type="EMBL" id="CAJNOJ010000292">
    <property type="protein sequence ID" value="CAF1375100.1"/>
    <property type="molecule type" value="Genomic_DNA"/>
</dbReference>
<organism evidence="1 3">
    <name type="scientific">Adineta ricciae</name>
    <name type="common">Rotifer</name>
    <dbReference type="NCBI Taxonomy" id="249248"/>
    <lineage>
        <taxon>Eukaryota</taxon>
        <taxon>Metazoa</taxon>
        <taxon>Spiralia</taxon>
        <taxon>Gnathifera</taxon>
        <taxon>Rotifera</taxon>
        <taxon>Eurotatoria</taxon>
        <taxon>Bdelloidea</taxon>
        <taxon>Adinetida</taxon>
        <taxon>Adinetidae</taxon>
        <taxon>Adineta</taxon>
    </lineage>
</organism>
<dbReference type="AlphaFoldDB" id="A0A814JKS9"/>
<sequence length="167" mass="19423">MVSVIQSPSVFEYKELYAQYPLTIQCRCTHIAIKCQQFISQLQPTYHEICSSVFISSEWREVLRHIAQIISGYAFGEDYRNNIAFQFEVVSILCNLSLTSFEQTDFFTRQVLSPTEFQVQTDTLFNQFKNTIADDFMQTLELILLINEGNQLATCSSRSIDSIQYYF</sequence>
<dbReference type="Proteomes" id="UP000663828">
    <property type="component" value="Unassembled WGS sequence"/>
</dbReference>
<comment type="caution">
    <text evidence="1">The sequence shown here is derived from an EMBL/GenBank/DDBJ whole genome shotgun (WGS) entry which is preliminary data.</text>
</comment>
<evidence type="ECO:0000313" key="3">
    <source>
        <dbReference type="Proteomes" id="UP000663828"/>
    </source>
</evidence>
<gene>
    <name evidence="2" type="ORF">EDS130_LOCUS34603</name>
    <name evidence="1" type="ORF">XAT740_LOCUS15162</name>
</gene>
<name>A0A814JKS9_ADIRI</name>
<accession>A0A814JKS9</accession>
<reference evidence="1" key="1">
    <citation type="submission" date="2021-02" db="EMBL/GenBank/DDBJ databases">
        <authorList>
            <person name="Nowell W R."/>
        </authorList>
    </citation>
    <scope>NUCLEOTIDE SEQUENCE</scope>
</reference>
<dbReference type="EMBL" id="CAJNOR010000930">
    <property type="protein sequence ID" value="CAF1039051.1"/>
    <property type="molecule type" value="Genomic_DNA"/>
</dbReference>
<evidence type="ECO:0000313" key="2">
    <source>
        <dbReference type="EMBL" id="CAF1375100.1"/>
    </source>
</evidence>
<proteinExistence type="predicted"/>
<keyword evidence="3" id="KW-1185">Reference proteome</keyword>
<dbReference type="OrthoDB" id="10043682at2759"/>